<protein>
    <submittedName>
        <fullName evidence="2">Sortase family protein</fullName>
    </submittedName>
</protein>
<dbReference type="KEGG" id="mmr:Mmar10_2151"/>
<dbReference type="InterPro" id="IPR041999">
    <property type="entry name" value="Sortase_D_1"/>
</dbReference>
<sequence precursor="true">MIRFPSRLPASRLLALGLMATGLVVFAQGAWLGVKADIAQVLLAQSWTRAIDGESASTPWPWADFRPVARLSVPSLGEHAIILSDGGGEALAFGPALLDTSARPGEAGVSVIAAHRDTHFAFLERLVPGDIVIVEQAGESPMRFRVTSTQIVDAARSGIEPSLGPARLALVTCWPFGSLVPGPDRYVVWAEPVLSL</sequence>
<reference evidence="2 3" key="1">
    <citation type="submission" date="2006-08" db="EMBL/GenBank/DDBJ databases">
        <title>Complete sequence of Maricaulis maris MCS10.</title>
        <authorList>
            <consortium name="US DOE Joint Genome Institute"/>
            <person name="Copeland A."/>
            <person name="Lucas S."/>
            <person name="Lapidus A."/>
            <person name="Barry K."/>
            <person name="Detter J.C."/>
            <person name="Glavina del Rio T."/>
            <person name="Hammon N."/>
            <person name="Israni S."/>
            <person name="Dalin E."/>
            <person name="Tice H."/>
            <person name="Pitluck S."/>
            <person name="Saunders E."/>
            <person name="Brettin T."/>
            <person name="Bruce D."/>
            <person name="Han C."/>
            <person name="Tapia R."/>
            <person name="Gilna P."/>
            <person name="Schmutz J."/>
            <person name="Larimer F."/>
            <person name="Land M."/>
            <person name="Hauser L."/>
            <person name="Kyrpides N."/>
            <person name="Mikhailova N."/>
            <person name="Viollier P."/>
            <person name="Stephens C."/>
            <person name="Richardson P."/>
        </authorList>
    </citation>
    <scope>NUCLEOTIDE SEQUENCE [LARGE SCALE GENOMIC DNA]</scope>
    <source>
        <strain evidence="2 3">MCS10</strain>
    </source>
</reference>
<keyword evidence="3" id="KW-1185">Reference proteome</keyword>
<keyword evidence="1" id="KW-0378">Hydrolase</keyword>
<dbReference type="Gene3D" id="2.40.260.10">
    <property type="entry name" value="Sortase"/>
    <property type="match status" value="1"/>
</dbReference>
<proteinExistence type="predicted"/>
<evidence type="ECO:0000313" key="2">
    <source>
        <dbReference type="EMBL" id="ABI66443.1"/>
    </source>
</evidence>
<dbReference type="InterPro" id="IPR023365">
    <property type="entry name" value="Sortase_dom-sf"/>
</dbReference>
<dbReference type="Proteomes" id="UP000001964">
    <property type="component" value="Chromosome"/>
</dbReference>
<dbReference type="AlphaFoldDB" id="Q0AMP4"/>
<dbReference type="HOGENOM" id="CLU_045680_6_0_5"/>
<dbReference type="InterPro" id="IPR005754">
    <property type="entry name" value="Sortase"/>
</dbReference>
<dbReference type="GO" id="GO:0016787">
    <property type="term" value="F:hydrolase activity"/>
    <property type="evidence" value="ECO:0007669"/>
    <property type="project" value="UniProtKB-KW"/>
</dbReference>
<evidence type="ECO:0000256" key="1">
    <source>
        <dbReference type="ARBA" id="ARBA00022801"/>
    </source>
</evidence>
<evidence type="ECO:0000313" key="3">
    <source>
        <dbReference type="Proteomes" id="UP000001964"/>
    </source>
</evidence>
<gene>
    <name evidence="2" type="ordered locus">Mmar10_2151</name>
</gene>
<dbReference type="OrthoDB" id="9790661at2"/>
<dbReference type="InterPro" id="IPR022445">
    <property type="entry name" value="Sortase_proteobact_type"/>
</dbReference>
<dbReference type="RefSeq" id="WP_011644088.1">
    <property type="nucleotide sequence ID" value="NC_008347.1"/>
</dbReference>
<name>Q0AMP4_MARMM</name>
<dbReference type="eggNOG" id="COG3764">
    <property type="taxonomic scope" value="Bacteria"/>
</dbReference>
<dbReference type="CDD" id="cd05828">
    <property type="entry name" value="Sortase_D_1"/>
    <property type="match status" value="1"/>
</dbReference>
<dbReference type="SUPFAM" id="SSF63817">
    <property type="entry name" value="Sortase"/>
    <property type="match status" value="1"/>
</dbReference>
<dbReference type="NCBIfam" id="TIGR03784">
    <property type="entry name" value="marine_sortase"/>
    <property type="match status" value="1"/>
</dbReference>
<organism evidence="2 3">
    <name type="scientific">Maricaulis maris (strain MCS10)</name>
    <name type="common">Caulobacter maris</name>
    <dbReference type="NCBI Taxonomy" id="394221"/>
    <lineage>
        <taxon>Bacteria</taxon>
        <taxon>Pseudomonadati</taxon>
        <taxon>Pseudomonadota</taxon>
        <taxon>Alphaproteobacteria</taxon>
        <taxon>Maricaulales</taxon>
        <taxon>Maricaulaceae</taxon>
        <taxon>Maricaulis</taxon>
    </lineage>
</organism>
<dbReference type="STRING" id="394221.Mmar10_2151"/>
<dbReference type="EMBL" id="CP000449">
    <property type="protein sequence ID" value="ABI66443.1"/>
    <property type="molecule type" value="Genomic_DNA"/>
</dbReference>
<accession>Q0AMP4</accession>
<dbReference type="Pfam" id="PF04203">
    <property type="entry name" value="Sortase"/>
    <property type="match status" value="1"/>
</dbReference>